<keyword evidence="1" id="KW-0175">Coiled coil</keyword>
<protein>
    <submittedName>
        <fullName evidence="2">Uncharacterized protein</fullName>
    </submittedName>
</protein>
<reference evidence="2 3" key="1">
    <citation type="submission" date="2022-09" db="EMBL/GenBank/DDBJ databases">
        <title>Evolutionary Diversification of Methanotrophic Ca. Methanophagales (ANME-1) and Their Expansive Virome.</title>
        <authorList>
            <person name="Laso-Perez R."/>
            <person name="Wu F."/>
            <person name="Cremiere A."/>
            <person name="Speth D.R."/>
            <person name="Magyar J.S."/>
            <person name="Krupovic M."/>
            <person name="Orphan V."/>
        </authorList>
    </citation>
    <scope>NUCLEOTIDE SEQUENCE [LARGE SCALE GENOMIC DNA]</scope>
    <source>
        <strain evidence="2">PBV304</strain>
    </source>
</reference>
<organism evidence="2 3">
    <name type="scientific">Methanophagales virus PBV304</name>
    <dbReference type="NCBI Taxonomy" id="3071309"/>
    <lineage>
        <taxon>Viruses</taxon>
        <taxon>Varidnaviria</taxon>
        <taxon>Abadenavirae</taxon>
        <taxon>Produgelaviricota</taxon>
        <taxon>Belvinaviricetes</taxon>
        <taxon>Coyopavirales</taxon>
        <taxon>Chaacviridae</taxon>
        <taxon>Homochaacvirus</taxon>
        <taxon>Homochaacvirus pescaderoense</taxon>
    </lineage>
</organism>
<name>A0AA46YIU3_9VIRU</name>
<dbReference type="Proteomes" id="UP001156239">
    <property type="component" value="Segment"/>
</dbReference>
<evidence type="ECO:0000313" key="3">
    <source>
        <dbReference type="Proteomes" id="UP001156239"/>
    </source>
</evidence>
<accession>A0AA46YIU3</accession>
<dbReference type="EMBL" id="OP548099">
    <property type="protein sequence ID" value="UYL65049.1"/>
    <property type="molecule type" value="Genomic_DNA"/>
</dbReference>
<proteinExistence type="predicted"/>
<gene>
    <name evidence="2" type="ORF">OBKJMPBA_00017</name>
</gene>
<evidence type="ECO:0000256" key="1">
    <source>
        <dbReference type="SAM" id="Coils"/>
    </source>
</evidence>
<feature type="coiled-coil region" evidence="1">
    <location>
        <begin position="18"/>
        <end position="59"/>
    </location>
</feature>
<sequence>MVNASECLWSEEQVKALITFLIAEKKRHERDIHNIERTIARLKREYKLTDADIAKCEELAWLYVEF</sequence>
<keyword evidence="3" id="KW-1185">Reference proteome</keyword>
<evidence type="ECO:0000313" key="2">
    <source>
        <dbReference type="EMBL" id="UYL65049.1"/>
    </source>
</evidence>